<gene>
    <name evidence="1" type="ORF">ebA750</name>
</gene>
<name>Q5P856_AROAE</name>
<dbReference type="EMBL" id="CR555306">
    <property type="protein sequence ID" value="CAI06505.1"/>
    <property type="molecule type" value="Genomic_DNA"/>
</dbReference>
<dbReference type="KEGG" id="eba:ebA750"/>
<dbReference type="AlphaFoldDB" id="Q5P856"/>
<protein>
    <submittedName>
        <fullName evidence="1">Uncharacterized protein</fullName>
    </submittedName>
</protein>
<reference evidence="1 2" key="1">
    <citation type="journal article" date="2005" name="Arch. Microbiol.">
        <title>The genome sequence of an anaerobic aromatic-degrading denitrifying bacterium, strain EbN1.</title>
        <authorList>
            <person name="Rabus R."/>
            <person name="Kube M."/>
            <person name="Heider J."/>
            <person name="Beck A."/>
            <person name="Heitmann K."/>
            <person name="Widdel F."/>
            <person name="Reinhardt R."/>
        </authorList>
    </citation>
    <scope>NUCLEOTIDE SEQUENCE [LARGE SCALE GENOMIC DNA]</scope>
    <source>
        <strain evidence="1 2">EbN1</strain>
    </source>
</reference>
<keyword evidence="2" id="KW-1185">Reference proteome</keyword>
<evidence type="ECO:0000313" key="1">
    <source>
        <dbReference type="EMBL" id="CAI06505.1"/>
    </source>
</evidence>
<dbReference type="HOGENOM" id="CLU_3211753_0_0_4"/>
<dbReference type="Proteomes" id="UP000006552">
    <property type="component" value="Chromosome"/>
</dbReference>
<evidence type="ECO:0000313" key="2">
    <source>
        <dbReference type="Proteomes" id="UP000006552"/>
    </source>
</evidence>
<accession>Q5P856</accession>
<proteinExistence type="predicted"/>
<organism evidence="1 2">
    <name type="scientific">Aromatoleum aromaticum (strain DSM 19018 / LMG 30748 / EbN1)</name>
    <name type="common">Azoarcus sp. (strain EbN1)</name>
    <dbReference type="NCBI Taxonomy" id="76114"/>
    <lineage>
        <taxon>Bacteria</taxon>
        <taxon>Pseudomonadati</taxon>
        <taxon>Pseudomonadota</taxon>
        <taxon>Betaproteobacteria</taxon>
        <taxon>Rhodocyclales</taxon>
        <taxon>Rhodocyclaceae</taxon>
        <taxon>Aromatoleum</taxon>
    </lineage>
</organism>
<sequence length="44" mass="4858">MNGKSGRKGRFFSCFGGSGEIRTHERLPVAGFQVCRNLAFCSFT</sequence>
<dbReference type="STRING" id="76114.ebA750"/>